<dbReference type="SMART" id="SM00530">
    <property type="entry name" value="HTH_XRE"/>
    <property type="match status" value="1"/>
</dbReference>
<proteinExistence type="predicted"/>
<evidence type="ECO:0000313" key="3">
    <source>
        <dbReference type="Proteomes" id="UP000231194"/>
    </source>
</evidence>
<dbReference type="AlphaFoldDB" id="A0A2M8R8F8"/>
<dbReference type="Gene3D" id="1.10.260.40">
    <property type="entry name" value="lambda repressor-like DNA-binding domains"/>
    <property type="match status" value="1"/>
</dbReference>
<dbReference type="SUPFAM" id="SSF47413">
    <property type="entry name" value="lambda repressor-like DNA-binding domains"/>
    <property type="match status" value="1"/>
</dbReference>
<sequence length="91" mass="10113">MTIMARSVFHDLFSEEEAAELEMRAKLLSGINKWLNKSGLTQTEAAEQLGVTQARISEIKNGKINRFSLSMLVRLAQRAGLRPGIKLQKAA</sequence>
<dbReference type="Pfam" id="PF13744">
    <property type="entry name" value="HTH_37"/>
    <property type="match status" value="1"/>
</dbReference>
<dbReference type="Proteomes" id="UP000231194">
    <property type="component" value="Unassembled WGS sequence"/>
</dbReference>
<dbReference type="InterPro" id="IPR001387">
    <property type="entry name" value="Cro/C1-type_HTH"/>
</dbReference>
<comment type="caution">
    <text evidence="2">The sequence shown here is derived from an EMBL/GenBank/DDBJ whole genome shotgun (WGS) entry which is preliminary data.</text>
</comment>
<dbReference type="PROSITE" id="PS50943">
    <property type="entry name" value="HTH_CROC1"/>
    <property type="match status" value="1"/>
</dbReference>
<organism evidence="2 3">
    <name type="scientific">Bradyrhizobium forestalis</name>
    <dbReference type="NCBI Taxonomy" id="1419263"/>
    <lineage>
        <taxon>Bacteria</taxon>
        <taxon>Pseudomonadati</taxon>
        <taxon>Pseudomonadota</taxon>
        <taxon>Alphaproteobacteria</taxon>
        <taxon>Hyphomicrobiales</taxon>
        <taxon>Nitrobacteraceae</taxon>
        <taxon>Bradyrhizobium</taxon>
    </lineage>
</organism>
<dbReference type="InterPro" id="IPR010982">
    <property type="entry name" value="Lambda_DNA-bd_dom_sf"/>
</dbReference>
<dbReference type="CDD" id="cd00093">
    <property type="entry name" value="HTH_XRE"/>
    <property type="match status" value="1"/>
</dbReference>
<dbReference type="GO" id="GO:0003677">
    <property type="term" value="F:DNA binding"/>
    <property type="evidence" value="ECO:0007669"/>
    <property type="project" value="InterPro"/>
</dbReference>
<dbReference type="EMBL" id="PGVG01000012">
    <property type="protein sequence ID" value="PJG54069.1"/>
    <property type="molecule type" value="Genomic_DNA"/>
</dbReference>
<reference evidence="2 3" key="1">
    <citation type="submission" date="2017-11" db="EMBL/GenBank/DDBJ databases">
        <title>Bradyrhizobium forestalis sp. nov., an efficient nitrogen-fixing bacterium isolated from nodules of forest legume species in the Amazon.</title>
        <authorList>
            <person name="Costa E.M."/>
            <person name="Guimaraes A."/>
            <person name="Carvalho T.S."/>
            <person name="Rodrigues T.L."/>
            <person name="Ribeiro P.R.A."/>
            <person name="Lebbe L."/>
            <person name="Willems A."/>
            <person name="Moreira F.M.S."/>
        </authorList>
    </citation>
    <scope>NUCLEOTIDE SEQUENCE [LARGE SCALE GENOMIC DNA]</scope>
    <source>
        <strain evidence="2 3">INPA54B</strain>
    </source>
</reference>
<keyword evidence="3" id="KW-1185">Reference proteome</keyword>
<accession>A0A2M8R8F8</accession>
<dbReference type="InterPro" id="IPR039554">
    <property type="entry name" value="HigA2-like_HTH"/>
</dbReference>
<evidence type="ECO:0000259" key="1">
    <source>
        <dbReference type="PROSITE" id="PS50943"/>
    </source>
</evidence>
<feature type="domain" description="HTH cro/C1-type" evidence="1">
    <location>
        <begin position="31"/>
        <end position="77"/>
    </location>
</feature>
<protein>
    <submittedName>
        <fullName evidence="2">Transcriptional regulator</fullName>
    </submittedName>
</protein>
<name>A0A2M8R8F8_9BRAD</name>
<evidence type="ECO:0000313" key="2">
    <source>
        <dbReference type="EMBL" id="PJG54069.1"/>
    </source>
</evidence>
<gene>
    <name evidence="2" type="ORF">CVM73_16765</name>
</gene>